<sequence>MYYVSKKEIGCIISYVYIFQNCHPERDVKENEELWGGVEVWQPSGAGRGIEAGNGEEESSGELVVTLPDGDEKRGQRGDANRPDKYALLVVEAMHIRSLHWHPAQVFGRVALIGLTPRRHKVTCDLIETLRGWCWGSFRYAMAWTPAFTSVNAVSFAFAGFAKAVNMESAGVEIAALGRHSGHFTTTCRCRGAGARGAGADVVLKSEFTATQGFGTEIFGGILGGVGWVGSTGSHDDGVVEEGEVAFCGQGGQQNSKSGQWTTIKVNGRFSVTCLPTCGAHASEAPGFQYCDVIL</sequence>
<dbReference type="Proteomes" id="UP001218218">
    <property type="component" value="Unassembled WGS sequence"/>
</dbReference>
<gene>
    <name evidence="1" type="ORF">DFH08DRAFT_809152</name>
</gene>
<protein>
    <submittedName>
        <fullName evidence="1">Uncharacterized protein</fullName>
    </submittedName>
</protein>
<reference evidence="1" key="1">
    <citation type="submission" date="2023-03" db="EMBL/GenBank/DDBJ databases">
        <title>Massive genome expansion in bonnet fungi (Mycena s.s.) driven by repeated elements and novel gene families across ecological guilds.</title>
        <authorList>
            <consortium name="Lawrence Berkeley National Laboratory"/>
            <person name="Harder C.B."/>
            <person name="Miyauchi S."/>
            <person name="Viragh M."/>
            <person name="Kuo A."/>
            <person name="Thoen E."/>
            <person name="Andreopoulos B."/>
            <person name="Lu D."/>
            <person name="Skrede I."/>
            <person name="Drula E."/>
            <person name="Henrissat B."/>
            <person name="Morin E."/>
            <person name="Kohler A."/>
            <person name="Barry K."/>
            <person name="LaButti K."/>
            <person name="Morin E."/>
            <person name="Salamov A."/>
            <person name="Lipzen A."/>
            <person name="Mereny Z."/>
            <person name="Hegedus B."/>
            <person name="Baldrian P."/>
            <person name="Stursova M."/>
            <person name="Weitz H."/>
            <person name="Taylor A."/>
            <person name="Grigoriev I.V."/>
            <person name="Nagy L.G."/>
            <person name="Martin F."/>
            <person name="Kauserud H."/>
        </authorList>
    </citation>
    <scope>NUCLEOTIDE SEQUENCE</scope>
    <source>
        <strain evidence="1">CBHHK002</strain>
    </source>
</reference>
<name>A0AAD7A110_9AGAR</name>
<accession>A0AAD7A110</accession>
<dbReference type="AlphaFoldDB" id="A0AAD7A110"/>
<comment type="caution">
    <text evidence="1">The sequence shown here is derived from an EMBL/GenBank/DDBJ whole genome shotgun (WGS) entry which is preliminary data.</text>
</comment>
<proteinExistence type="predicted"/>
<organism evidence="1 2">
    <name type="scientific">Mycena albidolilacea</name>
    <dbReference type="NCBI Taxonomy" id="1033008"/>
    <lineage>
        <taxon>Eukaryota</taxon>
        <taxon>Fungi</taxon>
        <taxon>Dikarya</taxon>
        <taxon>Basidiomycota</taxon>
        <taxon>Agaricomycotina</taxon>
        <taxon>Agaricomycetes</taxon>
        <taxon>Agaricomycetidae</taxon>
        <taxon>Agaricales</taxon>
        <taxon>Marasmiineae</taxon>
        <taxon>Mycenaceae</taxon>
        <taxon>Mycena</taxon>
    </lineage>
</organism>
<dbReference type="EMBL" id="JARIHO010000019">
    <property type="protein sequence ID" value="KAJ7347390.1"/>
    <property type="molecule type" value="Genomic_DNA"/>
</dbReference>
<evidence type="ECO:0000313" key="2">
    <source>
        <dbReference type="Proteomes" id="UP001218218"/>
    </source>
</evidence>
<evidence type="ECO:0000313" key="1">
    <source>
        <dbReference type="EMBL" id="KAJ7347390.1"/>
    </source>
</evidence>
<keyword evidence="2" id="KW-1185">Reference proteome</keyword>